<evidence type="ECO:0000256" key="5">
    <source>
        <dbReference type="ARBA" id="ARBA00022490"/>
    </source>
</evidence>
<evidence type="ECO:0000256" key="14">
    <source>
        <dbReference type="SAM" id="MobiDB-lite"/>
    </source>
</evidence>
<evidence type="ECO:0000256" key="2">
    <source>
        <dbReference type="ARBA" id="ARBA00001933"/>
    </source>
</evidence>
<keyword evidence="9 12" id="KW-0663">Pyridoxal phosphate</keyword>
<sequence>MARPDDEHCFQADHPLPAPRSSRPEILAEEIIERLTYRIGKDAKVAKPHDWLTATILVVRDRIIDKWMASTREVYATGAKRVYYLSLEFLIGRLMRDAISNLGLMEEVRDALASLGVDVNVIAGLEPDAALGNGGLGRLAACFMESMATVEVPAYGYGIRYVHGLFRQQLADGWQVELPENWLAHGNPWEFERRESSYEIGFGGAVEFITTHDDQPRYVWKPAERVIAAAFDTPAVGWRGKRVNTLRLWSAQPIDPILLDAFNAGDHIGALRESNKAESLTRVLYPADATPAGQELRLRQEFFFSSASLQDILRRHLQQYDDFTSLPDKVAIQLNDTHPAVSVAELVRLLCDVHGMDFDQAWDITRRTFSYTNHTLLPEALESWAVPLFERLLPRHMQIIYAINAKILIDARKGKNFSDAEIRSISLIDESGDRRVRMGNLAFVGSHSINGVSALHTDLMKVTVFADLHKLYPDRINNKTNGITPRRWLQQCNPGLTGLIREAIGDEFLDDAEKLRALDVHSSDPAFQQKFAAVKRANKVALSNLVASRMGVKLDPSAMFDIQIKRIHEYKRQLLNIIEAVALYDQIRSHPELDWVPRVKVFAGKAAPSYYNAKLIIKLINDVSRTINNDPSVRGLLKIVFVPNYNVSLAEVMVPAADLSEQISTAGMEASGTGNMKFGLNGALTIGTLDGANVEMRDNVGEDNIVIFGLKADEVSKVRSDGHNPRAIIEGSRELAQALAAIGSGVFSPDDRNRYTSLIDGIYSHDWFMVAADFDAYAQAQREVDEIWTNQSAWYTKTINNTARMGWFSSDRTIRQYADEIWRAG</sequence>
<feature type="modified residue" description="N6-(pyridoxal phosphate)lysine" evidence="12">
    <location>
        <position position="677"/>
    </location>
</feature>
<comment type="subcellular location">
    <subcellularLocation>
        <location evidence="3">Cytoplasm</location>
    </subcellularLocation>
</comment>
<dbReference type="NCBIfam" id="TIGR02093">
    <property type="entry name" value="P_ylase"/>
    <property type="match status" value="1"/>
</dbReference>
<dbReference type="SUPFAM" id="SSF53756">
    <property type="entry name" value="UDP-Glycosyltransferase/glycogen phosphorylase"/>
    <property type="match status" value="1"/>
</dbReference>
<dbReference type="GO" id="GO:0008184">
    <property type="term" value="F:glycogen phosphorylase activity"/>
    <property type="evidence" value="ECO:0007669"/>
    <property type="project" value="InterPro"/>
</dbReference>
<dbReference type="AlphaFoldDB" id="A0A1B1CBP1"/>
<dbReference type="PIRSF" id="PIRSF000460">
    <property type="entry name" value="Pprylas_GlgP"/>
    <property type="match status" value="1"/>
</dbReference>
<comment type="cofactor">
    <cofactor evidence="2 13">
        <name>pyridoxal 5'-phosphate</name>
        <dbReference type="ChEBI" id="CHEBI:597326"/>
    </cofactor>
</comment>
<name>A0A1B1CBP1_RHILE</name>
<accession>A0A1B1CBP1</accession>
<comment type="similarity">
    <text evidence="4 13">Belongs to the glycogen phosphorylase family.</text>
</comment>
<evidence type="ECO:0000256" key="3">
    <source>
        <dbReference type="ARBA" id="ARBA00004496"/>
    </source>
</evidence>
<dbReference type="GO" id="GO:0005980">
    <property type="term" value="P:glycogen catabolic process"/>
    <property type="evidence" value="ECO:0007669"/>
    <property type="project" value="TreeGrafter"/>
</dbReference>
<keyword evidence="10 13" id="KW-0119">Carbohydrate metabolism</keyword>
<dbReference type="InterPro" id="IPR011833">
    <property type="entry name" value="Glycg_phsphrylas"/>
</dbReference>
<dbReference type="PROSITE" id="PS00102">
    <property type="entry name" value="PHOSPHORYLASE"/>
    <property type="match status" value="1"/>
</dbReference>
<evidence type="ECO:0000256" key="10">
    <source>
        <dbReference type="ARBA" id="ARBA00023277"/>
    </source>
</evidence>
<dbReference type="Pfam" id="PF00343">
    <property type="entry name" value="Phosphorylase"/>
    <property type="match status" value="1"/>
</dbReference>
<evidence type="ECO:0000256" key="11">
    <source>
        <dbReference type="ARBA" id="ARBA00025174"/>
    </source>
</evidence>
<evidence type="ECO:0000256" key="12">
    <source>
        <dbReference type="PIRSR" id="PIRSR000460-1"/>
    </source>
</evidence>
<keyword evidence="7 13" id="KW-0328">Glycosyltransferase</keyword>
<dbReference type="Gene3D" id="3.40.50.2000">
    <property type="entry name" value="Glycogen Phosphorylase B"/>
    <property type="match status" value="2"/>
</dbReference>
<evidence type="ECO:0000256" key="4">
    <source>
        <dbReference type="ARBA" id="ARBA00006047"/>
    </source>
</evidence>
<dbReference type="CDD" id="cd04300">
    <property type="entry name" value="GT35_Glycogen_Phosphorylase"/>
    <property type="match status" value="1"/>
</dbReference>
<evidence type="ECO:0000256" key="1">
    <source>
        <dbReference type="ARBA" id="ARBA00001275"/>
    </source>
</evidence>
<comment type="function">
    <text evidence="11">Phosphorylase is an important allosteric enzyme in carbohydrate metabolism. Enzymes from different sources differ in their regulatory mechanisms and in their natural substrates. However, all known phosphorylases share catalytic and structural properties.</text>
</comment>
<evidence type="ECO:0000313" key="15">
    <source>
        <dbReference type="EMBL" id="ANP87198.1"/>
    </source>
</evidence>
<evidence type="ECO:0000256" key="8">
    <source>
        <dbReference type="ARBA" id="ARBA00022679"/>
    </source>
</evidence>
<gene>
    <name evidence="15" type="ORF">BA011_16695</name>
</gene>
<keyword evidence="5" id="KW-0963">Cytoplasm</keyword>
<dbReference type="RefSeq" id="WP_065281270.1">
    <property type="nucleotide sequence ID" value="NZ_CP016286.1"/>
</dbReference>
<dbReference type="InterPro" id="IPR035090">
    <property type="entry name" value="Pyridoxal_P_attach_site"/>
</dbReference>
<evidence type="ECO:0000256" key="6">
    <source>
        <dbReference type="ARBA" id="ARBA00022533"/>
    </source>
</evidence>
<dbReference type="FunFam" id="3.40.50.2000:FF:000003">
    <property type="entry name" value="Alpha-1,4 glucan phosphorylase"/>
    <property type="match status" value="1"/>
</dbReference>
<evidence type="ECO:0000256" key="13">
    <source>
        <dbReference type="RuleBase" id="RU000587"/>
    </source>
</evidence>
<keyword evidence="8 13" id="KW-0808">Transferase</keyword>
<comment type="catalytic activity">
    <reaction evidence="1 13">
        <text>[(1-&gt;4)-alpha-D-glucosyl](n) + phosphate = [(1-&gt;4)-alpha-D-glucosyl](n-1) + alpha-D-glucose 1-phosphate</text>
        <dbReference type="Rhea" id="RHEA:41732"/>
        <dbReference type="Rhea" id="RHEA-COMP:9584"/>
        <dbReference type="Rhea" id="RHEA-COMP:9586"/>
        <dbReference type="ChEBI" id="CHEBI:15444"/>
        <dbReference type="ChEBI" id="CHEBI:43474"/>
        <dbReference type="ChEBI" id="CHEBI:58601"/>
        <dbReference type="EC" id="2.4.1.1"/>
    </reaction>
</comment>
<dbReference type="PANTHER" id="PTHR11468:SF3">
    <property type="entry name" value="GLYCOGEN PHOSPHORYLASE, LIVER FORM"/>
    <property type="match status" value="1"/>
</dbReference>
<organism evidence="15 16">
    <name type="scientific">Rhizobium leguminosarum</name>
    <dbReference type="NCBI Taxonomy" id="384"/>
    <lineage>
        <taxon>Bacteria</taxon>
        <taxon>Pseudomonadati</taxon>
        <taxon>Pseudomonadota</taxon>
        <taxon>Alphaproteobacteria</taxon>
        <taxon>Hyphomicrobiales</taxon>
        <taxon>Rhizobiaceae</taxon>
        <taxon>Rhizobium/Agrobacterium group</taxon>
        <taxon>Rhizobium</taxon>
    </lineage>
</organism>
<feature type="compositionally biased region" description="Basic and acidic residues" evidence="14">
    <location>
        <begin position="1"/>
        <end position="11"/>
    </location>
</feature>
<reference evidence="15 16" key="1">
    <citation type="submission" date="2016-06" db="EMBL/GenBank/DDBJ databases">
        <title>Microsymbionts genomes from the relict species Vavilovia formosa.</title>
        <authorList>
            <person name="Chirak E."/>
            <person name="Kimeklis A."/>
            <person name="Andronov E."/>
        </authorList>
    </citation>
    <scope>NUCLEOTIDE SEQUENCE [LARGE SCALE GENOMIC DNA]</scope>
    <source>
        <strain evidence="15 16">Vaf10</strain>
    </source>
</reference>
<protein>
    <recommendedName>
        <fullName evidence="13">Alpha-1,4 glucan phosphorylase</fullName>
        <ecNumber evidence="13">2.4.1.1</ecNumber>
    </recommendedName>
</protein>
<proteinExistence type="inferred from homology"/>
<keyword evidence="6" id="KW-0021">Allosteric enzyme</keyword>
<dbReference type="FunFam" id="3.40.50.2000:FF:000153">
    <property type="entry name" value="Alpha-1,4 glucan phosphorylase"/>
    <property type="match status" value="1"/>
</dbReference>
<evidence type="ECO:0000313" key="16">
    <source>
        <dbReference type="Proteomes" id="UP000092691"/>
    </source>
</evidence>
<dbReference type="GO" id="GO:0005737">
    <property type="term" value="C:cytoplasm"/>
    <property type="evidence" value="ECO:0007669"/>
    <property type="project" value="UniProtKB-SubCell"/>
</dbReference>
<comment type="function">
    <text evidence="13">Allosteric enzyme that catalyzes the rate-limiting step in glycogen catabolism, the phosphorolytic cleavage of glycogen to produce glucose-1-phosphate, and plays a central role in maintaining cellular and organismal glucose homeostasis.</text>
</comment>
<dbReference type="OrthoDB" id="7229284at2"/>
<evidence type="ECO:0000256" key="7">
    <source>
        <dbReference type="ARBA" id="ARBA00022676"/>
    </source>
</evidence>
<dbReference type="EC" id="2.4.1.1" evidence="13"/>
<dbReference type="EMBL" id="CP016286">
    <property type="protein sequence ID" value="ANP87198.1"/>
    <property type="molecule type" value="Genomic_DNA"/>
</dbReference>
<dbReference type="InterPro" id="IPR000811">
    <property type="entry name" value="Glyco_trans_35"/>
</dbReference>
<feature type="region of interest" description="Disordered" evidence="14">
    <location>
        <begin position="1"/>
        <end position="21"/>
    </location>
</feature>
<dbReference type="GO" id="GO:0030170">
    <property type="term" value="F:pyridoxal phosphate binding"/>
    <property type="evidence" value="ECO:0007669"/>
    <property type="project" value="InterPro"/>
</dbReference>
<evidence type="ECO:0000256" key="9">
    <source>
        <dbReference type="ARBA" id="ARBA00022898"/>
    </source>
</evidence>
<dbReference type="PANTHER" id="PTHR11468">
    <property type="entry name" value="GLYCOGEN PHOSPHORYLASE"/>
    <property type="match status" value="1"/>
</dbReference>
<dbReference type="Proteomes" id="UP000092691">
    <property type="component" value="Chromosome"/>
</dbReference>